<keyword evidence="1 3" id="KW-0808">Transferase</keyword>
<accession>A0A521D9Z9</accession>
<dbReference type="AlphaFoldDB" id="A0A521D9Z9"/>
<dbReference type="PROSITE" id="PS51186">
    <property type="entry name" value="GNAT"/>
    <property type="match status" value="1"/>
</dbReference>
<dbReference type="InterPro" id="IPR050769">
    <property type="entry name" value="NAT_camello-type"/>
</dbReference>
<reference evidence="3 4" key="1">
    <citation type="submission" date="2017-05" db="EMBL/GenBank/DDBJ databases">
        <authorList>
            <person name="Varghese N."/>
            <person name="Submissions S."/>
        </authorList>
    </citation>
    <scope>NUCLEOTIDE SEQUENCE [LARGE SCALE GENOMIC DNA]</scope>
    <source>
        <strain evidence="3 4">DSM 21342</strain>
    </source>
</reference>
<dbReference type="Pfam" id="PF13673">
    <property type="entry name" value="Acetyltransf_10"/>
    <property type="match status" value="1"/>
</dbReference>
<evidence type="ECO:0000313" key="4">
    <source>
        <dbReference type="Proteomes" id="UP000315971"/>
    </source>
</evidence>
<gene>
    <name evidence="3" type="ORF">SAMN06265350_10637</name>
</gene>
<proteinExistence type="predicted"/>
<dbReference type="GO" id="GO:0008080">
    <property type="term" value="F:N-acetyltransferase activity"/>
    <property type="evidence" value="ECO:0007669"/>
    <property type="project" value="InterPro"/>
</dbReference>
<evidence type="ECO:0000259" key="2">
    <source>
        <dbReference type="PROSITE" id="PS51186"/>
    </source>
</evidence>
<dbReference type="CDD" id="cd04301">
    <property type="entry name" value="NAT_SF"/>
    <property type="match status" value="1"/>
</dbReference>
<name>A0A521D9Z9_9SPHI</name>
<keyword evidence="3" id="KW-0012">Acyltransferase</keyword>
<dbReference type="PANTHER" id="PTHR13947">
    <property type="entry name" value="GNAT FAMILY N-ACETYLTRANSFERASE"/>
    <property type="match status" value="1"/>
</dbReference>
<dbReference type="PANTHER" id="PTHR13947:SF37">
    <property type="entry name" value="LD18367P"/>
    <property type="match status" value="1"/>
</dbReference>
<dbReference type="InterPro" id="IPR016181">
    <property type="entry name" value="Acyl_CoA_acyltransferase"/>
</dbReference>
<dbReference type="Proteomes" id="UP000315971">
    <property type="component" value="Unassembled WGS sequence"/>
</dbReference>
<sequence>MIKVKQVHSRTDLEDVFTIRRKVFVEEQKVPADLEYDDYDDEGAVHYVATLNGKIVGAARWITTDEGYKLQRFAVLPEARGNGVGSELVKTVLDDIPSDGKKIYLHSQESAVGLYLRHGFVIEGERFEEAGIGHYKMVLKM</sequence>
<protein>
    <submittedName>
        <fullName evidence="3">Predicted N-acyltransferase, GNAT family</fullName>
    </submittedName>
</protein>
<organism evidence="3 4">
    <name type="scientific">Solitalea koreensis</name>
    <dbReference type="NCBI Taxonomy" id="543615"/>
    <lineage>
        <taxon>Bacteria</taxon>
        <taxon>Pseudomonadati</taxon>
        <taxon>Bacteroidota</taxon>
        <taxon>Sphingobacteriia</taxon>
        <taxon>Sphingobacteriales</taxon>
        <taxon>Sphingobacteriaceae</taxon>
        <taxon>Solitalea</taxon>
    </lineage>
</organism>
<dbReference type="InterPro" id="IPR000182">
    <property type="entry name" value="GNAT_dom"/>
</dbReference>
<dbReference type="Gene3D" id="3.40.630.30">
    <property type="match status" value="1"/>
</dbReference>
<dbReference type="OrthoDB" id="9796171at2"/>
<dbReference type="SUPFAM" id="SSF55729">
    <property type="entry name" value="Acyl-CoA N-acyltransferases (Nat)"/>
    <property type="match status" value="1"/>
</dbReference>
<keyword evidence="4" id="KW-1185">Reference proteome</keyword>
<dbReference type="EMBL" id="FXSZ01000006">
    <property type="protein sequence ID" value="SMO67730.1"/>
    <property type="molecule type" value="Genomic_DNA"/>
</dbReference>
<evidence type="ECO:0000313" key="3">
    <source>
        <dbReference type="EMBL" id="SMO67730.1"/>
    </source>
</evidence>
<feature type="domain" description="N-acetyltransferase" evidence="2">
    <location>
        <begin position="2"/>
        <end position="141"/>
    </location>
</feature>
<dbReference type="RefSeq" id="WP_142603947.1">
    <property type="nucleotide sequence ID" value="NZ_FXSZ01000006.1"/>
</dbReference>
<evidence type="ECO:0000256" key="1">
    <source>
        <dbReference type="ARBA" id="ARBA00022679"/>
    </source>
</evidence>